<reference evidence="1" key="2">
    <citation type="submission" date="2017-10" db="EMBL/GenBank/DDBJ databases">
        <title>Ladona fulva Genome sequencing and assembly.</title>
        <authorList>
            <person name="Murali S."/>
            <person name="Richards S."/>
            <person name="Bandaranaike D."/>
            <person name="Bellair M."/>
            <person name="Blankenburg K."/>
            <person name="Chao H."/>
            <person name="Dinh H."/>
            <person name="Doddapaneni H."/>
            <person name="Dugan-Rocha S."/>
            <person name="Elkadiri S."/>
            <person name="Gnanaolivu R."/>
            <person name="Hernandez B."/>
            <person name="Skinner E."/>
            <person name="Javaid M."/>
            <person name="Lee S."/>
            <person name="Li M."/>
            <person name="Ming W."/>
            <person name="Munidasa M."/>
            <person name="Muniz J."/>
            <person name="Nguyen L."/>
            <person name="Hughes D."/>
            <person name="Osuji N."/>
            <person name="Pu L.-L."/>
            <person name="Puazo M."/>
            <person name="Qu C."/>
            <person name="Quiroz J."/>
            <person name="Raj R."/>
            <person name="Weissenberger G."/>
            <person name="Xin Y."/>
            <person name="Zou X."/>
            <person name="Han Y."/>
            <person name="Worley K."/>
            <person name="Muzny D."/>
            <person name="Gibbs R."/>
        </authorList>
    </citation>
    <scope>NUCLEOTIDE SEQUENCE</scope>
    <source>
        <strain evidence="1">Sampled in the wild</strain>
    </source>
</reference>
<evidence type="ECO:0000313" key="2">
    <source>
        <dbReference type="Proteomes" id="UP000792457"/>
    </source>
</evidence>
<dbReference type="OrthoDB" id="8043223at2759"/>
<name>A0A8K0PBA8_LADFU</name>
<dbReference type="AlphaFoldDB" id="A0A8K0PBA8"/>
<dbReference type="Proteomes" id="UP000792457">
    <property type="component" value="Unassembled WGS sequence"/>
</dbReference>
<dbReference type="EMBL" id="KZ309153">
    <property type="protein sequence ID" value="KAG8237334.1"/>
    <property type="molecule type" value="Genomic_DNA"/>
</dbReference>
<sequence>MEACTKQSQLWKLFQTISLSVNMRSVGQIEFNNWLLSIGATSKYLSTVIYTSFPPEFNIKCQCCRARHFATELPRDGKILSCCLKDLLRNKNNPLDVNFRANIRSYNSALSFTSMGATIVDVSGPGLFVSKVEGQVYHRTSHIEPLDETSSTFAQLYVIDSSEATEKKDETA</sequence>
<reference evidence="1" key="1">
    <citation type="submission" date="2013-04" db="EMBL/GenBank/DDBJ databases">
        <authorList>
            <person name="Qu J."/>
            <person name="Murali S.C."/>
            <person name="Bandaranaike D."/>
            <person name="Bellair M."/>
            <person name="Blankenburg K."/>
            <person name="Chao H."/>
            <person name="Dinh H."/>
            <person name="Doddapaneni H."/>
            <person name="Downs B."/>
            <person name="Dugan-Rocha S."/>
            <person name="Elkadiri S."/>
            <person name="Gnanaolivu R.D."/>
            <person name="Hernandez B."/>
            <person name="Javaid M."/>
            <person name="Jayaseelan J.C."/>
            <person name="Lee S."/>
            <person name="Li M."/>
            <person name="Ming W."/>
            <person name="Munidasa M."/>
            <person name="Muniz J."/>
            <person name="Nguyen L."/>
            <person name="Ongeri F."/>
            <person name="Osuji N."/>
            <person name="Pu L.-L."/>
            <person name="Puazo M."/>
            <person name="Qu C."/>
            <person name="Quiroz J."/>
            <person name="Raj R."/>
            <person name="Weissenberger G."/>
            <person name="Xin Y."/>
            <person name="Zou X."/>
            <person name="Han Y."/>
            <person name="Richards S."/>
            <person name="Worley K."/>
            <person name="Muzny D."/>
            <person name="Gibbs R."/>
        </authorList>
    </citation>
    <scope>NUCLEOTIDE SEQUENCE</scope>
    <source>
        <strain evidence="1">Sampled in the wild</strain>
    </source>
</reference>
<gene>
    <name evidence="1" type="ORF">J437_LFUL016349</name>
</gene>
<keyword evidence="2" id="KW-1185">Reference proteome</keyword>
<organism evidence="1 2">
    <name type="scientific">Ladona fulva</name>
    <name type="common">Scarce chaser dragonfly</name>
    <name type="synonym">Libellula fulva</name>
    <dbReference type="NCBI Taxonomy" id="123851"/>
    <lineage>
        <taxon>Eukaryota</taxon>
        <taxon>Metazoa</taxon>
        <taxon>Ecdysozoa</taxon>
        <taxon>Arthropoda</taxon>
        <taxon>Hexapoda</taxon>
        <taxon>Insecta</taxon>
        <taxon>Pterygota</taxon>
        <taxon>Palaeoptera</taxon>
        <taxon>Odonata</taxon>
        <taxon>Epiprocta</taxon>
        <taxon>Anisoptera</taxon>
        <taxon>Libelluloidea</taxon>
        <taxon>Libellulidae</taxon>
        <taxon>Ladona</taxon>
    </lineage>
</organism>
<protein>
    <submittedName>
        <fullName evidence="1">Uncharacterized protein</fullName>
    </submittedName>
</protein>
<dbReference type="PANTHER" id="PTHR45786">
    <property type="entry name" value="DNA BINDING PROTEIN-LIKE"/>
    <property type="match status" value="1"/>
</dbReference>
<comment type="caution">
    <text evidence="1">The sequence shown here is derived from an EMBL/GenBank/DDBJ whole genome shotgun (WGS) entry which is preliminary data.</text>
</comment>
<evidence type="ECO:0000313" key="1">
    <source>
        <dbReference type="EMBL" id="KAG8237334.1"/>
    </source>
</evidence>
<proteinExistence type="predicted"/>
<dbReference type="PANTHER" id="PTHR45786:SF74">
    <property type="entry name" value="ATP-DEPENDENT DNA HELICASE"/>
    <property type="match status" value="1"/>
</dbReference>
<accession>A0A8K0PBA8</accession>